<dbReference type="SUPFAM" id="SSF101233">
    <property type="entry name" value="PWI domain"/>
    <property type="match status" value="1"/>
</dbReference>
<accession>A0A183SKZ2</accession>
<protein>
    <submittedName>
        <fullName evidence="5">PWI domain-containing protein</fullName>
    </submittedName>
</protein>
<dbReference type="GO" id="GO:0006397">
    <property type="term" value="P:mRNA processing"/>
    <property type="evidence" value="ECO:0007669"/>
    <property type="project" value="UniProtKB-KW"/>
</dbReference>
<dbReference type="OrthoDB" id="163257at2759"/>
<dbReference type="InterPro" id="IPR002483">
    <property type="entry name" value="PWI_dom"/>
</dbReference>
<dbReference type="Proteomes" id="UP000275846">
    <property type="component" value="Unassembled WGS sequence"/>
</dbReference>
<evidence type="ECO:0000313" key="4">
    <source>
        <dbReference type="Proteomes" id="UP000275846"/>
    </source>
</evidence>
<dbReference type="PROSITE" id="PS51025">
    <property type="entry name" value="PWI"/>
    <property type="match status" value="1"/>
</dbReference>
<evidence type="ECO:0000256" key="1">
    <source>
        <dbReference type="ARBA" id="ARBA00022664"/>
    </source>
</evidence>
<evidence type="ECO:0000259" key="2">
    <source>
        <dbReference type="PROSITE" id="PS51025"/>
    </source>
</evidence>
<dbReference type="GO" id="GO:0003723">
    <property type="term" value="F:RNA binding"/>
    <property type="evidence" value="ECO:0007669"/>
    <property type="project" value="TreeGrafter"/>
</dbReference>
<dbReference type="InterPro" id="IPR052225">
    <property type="entry name" value="Ser/Arg_repetitive_matrix"/>
</dbReference>
<dbReference type="Pfam" id="PF01480">
    <property type="entry name" value="PWI"/>
    <property type="match status" value="1"/>
</dbReference>
<keyword evidence="1" id="KW-0507">mRNA processing</keyword>
<dbReference type="GO" id="GO:0048024">
    <property type="term" value="P:regulation of mRNA splicing, via spliceosome"/>
    <property type="evidence" value="ECO:0007669"/>
    <property type="project" value="TreeGrafter"/>
</dbReference>
<feature type="domain" description="PWI" evidence="2">
    <location>
        <begin position="1"/>
        <end position="87"/>
    </location>
</feature>
<evidence type="ECO:0000313" key="3">
    <source>
        <dbReference type="EMBL" id="VDL91275.1"/>
    </source>
</evidence>
<dbReference type="PANTHER" id="PTHR23148:SF0">
    <property type="entry name" value="SERINE_ARGININE REPETITIVE MATRIX PROTEIN 1"/>
    <property type="match status" value="1"/>
</dbReference>
<dbReference type="AlphaFoldDB" id="A0A183SKZ2"/>
<dbReference type="PANTHER" id="PTHR23148">
    <property type="entry name" value="SERINE/ARGININE REGULATED NUCLEAR MATRIX PROTEIN"/>
    <property type="match status" value="1"/>
</dbReference>
<dbReference type="InterPro" id="IPR036483">
    <property type="entry name" value="PWI_dom_sf"/>
</dbReference>
<gene>
    <name evidence="3" type="ORF">SSLN_LOCUS4890</name>
</gene>
<dbReference type="GO" id="GO:0005681">
    <property type="term" value="C:spliceosomal complex"/>
    <property type="evidence" value="ECO:0007669"/>
    <property type="project" value="TreeGrafter"/>
</dbReference>
<dbReference type="SMART" id="SM00311">
    <property type="entry name" value="PWI"/>
    <property type="match status" value="1"/>
</dbReference>
<organism evidence="5">
    <name type="scientific">Schistocephalus solidus</name>
    <name type="common">Tapeworm</name>
    <dbReference type="NCBI Taxonomy" id="70667"/>
    <lineage>
        <taxon>Eukaryota</taxon>
        <taxon>Metazoa</taxon>
        <taxon>Spiralia</taxon>
        <taxon>Lophotrochozoa</taxon>
        <taxon>Platyhelminthes</taxon>
        <taxon>Cestoda</taxon>
        <taxon>Eucestoda</taxon>
        <taxon>Diphyllobothriidea</taxon>
        <taxon>Diphyllobothriidae</taxon>
        <taxon>Schistocephalus</taxon>
    </lineage>
</organism>
<dbReference type="Gene3D" id="1.20.1390.10">
    <property type="entry name" value="PWI domain"/>
    <property type="match status" value="1"/>
</dbReference>
<sequence length="113" mass="13157">MTKVNVESLRPWIVKRITELLTYEDDILCDYVFNQLSEQHPDPKEIQINMTGFLLSKNARIFISELWDLLLSAMATPGGVPAVFLEAKKVELSQKQVFYRYNCISRFFSLPRV</sequence>
<proteinExistence type="predicted"/>
<reference evidence="5" key="1">
    <citation type="submission" date="2016-06" db="UniProtKB">
        <authorList>
            <consortium name="WormBaseParasite"/>
        </authorList>
    </citation>
    <scope>IDENTIFICATION</scope>
</reference>
<evidence type="ECO:0000313" key="5">
    <source>
        <dbReference type="WBParaSite" id="SSLN_0000504901-mRNA-1"/>
    </source>
</evidence>
<dbReference type="STRING" id="70667.A0A183SKZ2"/>
<dbReference type="WBParaSite" id="SSLN_0000504901-mRNA-1">
    <property type="protein sequence ID" value="SSLN_0000504901-mRNA-1"/>
    <property type="gene ID" value="SSLN_0000504901"/>
</dbReference>
<dbReference type="EMBL" id="UYSU01033037">
    <property type="protein sequence ID" value="VDL91275.1"/>
    <property type="molecule type" value="Genomic_DNA"/>
</dbReference>
<reference evidence="3 4" key="2">
    <citation type="submission" date="2018-11" db="EMBL/GenBank/DDBJ databases">
        <authorList>
            <consortium name="Pathogen Informatics"/>
        </authorList>
    </citation>
    <scope>NUCLEOTIDE SEQUENCE [LARGE SCALE GENOMIC DNA]</scope>
    <source>
        <strain evidence="3 4">NST_G2</strain>
    </source>
</reference>
<name>A0A183SKZ2_SCHSO</name>
<keyword evidence="4" id="KW-1185">Reference proteome</keyword>